<dbReference type="GO" id="GO:0016787">
    <property type="term" value="F:hydrolase activity"/>
    <property type="evidence" value="ECO:0007669"/>
    <property type="project" value="UniProtKB-KW"/>
</dbReference>
<name>A0AAD6UP71_9AGAR</name>
<dbReference type="InterPro" id="IPR056304">
    <property type="entry name" value="Lip-like_C"/>
</dbReference>
<evidence type="ECO:0000256" key="3">
    <source>
        <dbReference type="ARBA" id="ARBA00022729"/>
    </source>
</evidence>
<proteinExistence type="predicted"/>
<keyword evidence="3" id="KW-0732">Signal</keyword>
<keyword evidence="8" id="KW-1185">Reference proteome</keyword>
<keyword evidence="5" id="KW-0443">Lipid metabolism</keyword>
<dbReference type="AlphaFoldDB" id="A0AAD6UP71"/>
<dbReference type="SUPFAM" id="SSF53474">
    <property type="entry name" value="alpha/beta-Hydrolases"/>
    <property type="match status" value="1"/>
</dbReference>
<organism evidence="7 8">
    <name type="scientific">Mycena belliarum</name>
    <dbReference type="NCBI Taxonomy" id="1033014"/>
    <lineage>
        <taxon>Eukaryota</taxon>
        <taxon>Fungi</taxon>
        <taxon>Dikarya</taxon>
        <taxon>Basidiomycota</taxon>
        <taxon>Agaricomycotina</taxon>
        <taxon>Agaricomycetes</taxon>
        <taxon>Agaricomycetidae</taxon>
        <taxon>Agaricales</taxon>
        <taxon>Marasmiineae</taxon>
        <taxon>Mycenaceae</taxon>
        <taxon>Mycena</taxon>
    </lineage>
</organism>
<reference evidence="7" key="1">
    <citation type="submission" date="2023-03" db="EMBL/GenBank/DDBJ databases">
        <title>Massive genome expansion in bonnet fungi (Mycena s.s.) driven by repeated elements and novel gene families across ecological guilds.</title>
        <authorList>
            <consortium name="Lawrence Berkeley National Laboratory"/>
            <person name="Harder C.B."/>
            <person name="Miyauchi S."/>
            <person name="Viragh M."/>
            <person name="Kuo A."/>
            <person name="Thoen E."/>
            <person name="Andreopoulos B."/>
            <person name="Lu D."/>
            <person name="Skrede I."/>
            <person name="Drula E."/>
            <person name="Henrissat B."/>
            <person name="Morin E."/>
            <person name="Kohler A."/>
            <person name="Barry K."/>
            <person name="LaButti K."/>
            <person name="Morin E."/>
            <person name="Salamov A."/>
            <person name="Lipzen A."/>
            <person name="Mereny Z."/>
            <person name="Hegedus B."/>
            <person name="Baldrian P."/>
            <person name="Stursova M."/>
            <person name="Weitz H."/>
            <person name="Taylor A."/>
            <person name="Grigoriev I.V."/>
            <person name="Nagy L.G."/>
            <person name="Martin F."/>
            <person name="Kauserud H."/>
        </authorList>
    </citation>
    <scope>NUCLEOTIDE SEQUENCE</scope>
    <source>
        <strain evidence="7">CBHHK173m</strain>
    </source>
</reference>
<keyword evidence="4" id="KW-0378">Hydrolase</keyword>
<evidence type="ECO:0000313" key="8">
    <source>
        <dbReference type="Proteomes" id="UP001222325"/>
    </source>
</evidence>
<evidence type="ECO:0000259" key="6">
    <source>
        <dbReference type="Pfam" id="PF24708"/>
    </source>
</evidence>
<dbReference type="PANTHER" id="PTHR34043">
    <property type="entry name" value="ALPHA/BETA-HYDROLASES SUPERFAMILY PROTEIN"/>
    <property type="match status" value="1"/>
</dbReference>
<evidence type="ECO:0000256" key="5">
    <source>
        <dbReference type="ARBA" id="ARBA00023098"/>
    </source>
</evidence>
<comment type="caution">
    <text evidence="7">The sequence shown here is derived from an EMBL/GenBank/DDBJ whole genome shotgun (WGS) entry which is preliminary data.</text>
</comment>
<gene>
    <name evidence="7" type="ORF">B0H15DRAFT_206283</name>
</gene>
<feature type="domain" description="Lipase-like C-terminal" evidence="6">
    <location>
        <begin position="89"/>
        <end position="207"/>
    </location>
</feature>
<dbReference type="EMBL" id="JARJCN010000002">
    <property type="protein sequence ID" value="KAJ7103312.1"/>
    <property type="molecule type" value="Genomic_DNA"/>
</dbReference>
<evidence type="ECO:0000256" key="2">
    <source>
        <dbReference type="ARBA" id="ARBA00022525"/>
    </source>
</evidence>
<keyword evidence="2" id="KW-0964">Secreted</keyword>
<protein>
    <submittedName>
        <fullName evidence="7">Alpha/beta-hydrolase</fullName>
    </submittedName>
</protein>
<accession>A0AAD6UP71</accession>
<sequence length="503" mass="56736">MRGTTIKLGLRSRLVIGGRYPRLNKHTSYFHLHLFPPPPWSAGQPQANIYLGRRAGRLASIIVSHYSSSRARHCGMTRSTGPEGLEPMPLVIVQGFLGNTGRWLWGDFERHLNRDLKSTPRRTIFVSVGPVSSLHDRACELYYSLLGGTVDYGEEHSTTHKHARYGRNIGLGQYPEWSPSRPLHFLGHSIGGPTIIKLQSLIKQGHFGPSAHPKMIVSVNAVSAPFRGTQAVYILGERPDAAPAVNPLSVGALVGKGVHILSFLSPLLPRVFDLHGDCRSLTYRDISVLSLLKQLWKSDWAESRDATPFDVTFQAADERELMGEGDVEPETFYQSHVARMTQRSRSDQFGAHTPSLRHIMSPFLYILSRLLCTFDYSNLQPPPSFLTQRAPARSVPDGDSIMGDEYWANDGVVPIFSQWHPLPCGRTRCRHFGPVAPELVEYTDNDYHRDRVTPRPGIWCVNWQEEDANHMSLLPLWTGTSRQRRFWEQLGRWLLAVDKAFVH</sequence>
<dbReference type="Gene3D" id="3.40.50.1820">
    <property type="entry name" value="alpha/beta hydrolase"/>
    <property type="match status" value="1"/>
</dbReference>
<dbReference type="Proteomes" id="UP001222325">
    <property type="component" value="Unassembled WGS sequence"/>
</dbReference>
<evidence type="ECO:0000256" key="4">
    <source>
        <dbReference type="ARBA" id="ARBA00022801"/>
    </source>
</evidence>
<dbReference type="GO" id="GO:0005576">
    <property type="term" value="C:extracellular region"/>
    <property type="evidence" value="ECO:0007669"/>
    <property type="project" value="UniProtKB-SubCell"/>
</dbReference>
<dbReference type="InterPro" id="IPR029058">
    <property type="entry name" value="AB_hydrolase_fold"/>
</dbReference>
<comment type="subcellular location">
    <subcellularLocation>
        <location evidence="1">Secreted</location>
    </subcellularLocation>
</comment>
<evidence type="ECO:0000256" key="1">
    <source>
        <dbReference type="ARBA" id="ARBA00004613"/>
    </source>
</evidence>
<evidence type="ECO:0000313" key="7">
    <source>
        <dbReference type="EMBL" id="KAJ7103312.1"/>
    </source>
</evidence>
<dbReference type="Pfam" id="PF24708">
    <property type="entry name" value="Lip_C"/>
    <property type="match status" value="1"/>
</dbReference>
<dbReference type="GO" id="GO:0006629">
    <property type="term" value="P:lipid metabolic process"/>
    <property type="evidence" value="ECO:0007669"/>
    <property type="project" value="UniProtKB-KW"/>
</dbReference>
<dbReference type="PANTHER" id="PTHR34043:SF3">
    <property type="entry name" value="ALPHA_BETA-HYDROLASES SUPERFAMILY PROTEIN"/>
    <property type="match status" value="1"/>
</dbReference>